<evidence type="ECO:0000259" key="1">
    <source>
        <dbReference type="Pfam" id="PF07287"/>
    </source>
</evidence>
<evidence type="ECO:0000259" key="2">
    <source>
        <dbReference type="Pfam" id="PF23544"/>
    </source>
</evidence>
<dbReference type="GeneID" id="98161236"/>
<dbReference type="Pfam" id="PF23544">
    <property type="entry name" value="AtuA_ferredoxin"/>
    <property type="match status" value="1"/>
</dbReference>
<dbReference type="EMBL" id="JBFXLR010000030">
    <property type="protein sequence ID" value="KAL2847068.1"/>
    <property type="molecule type" value="Genomic_DNA"/>
</dbReference>
<proteinExistence type="predicted"/>
<evidence type="ECO:0000313" key="3">
    <source>
        <dbReference type="EMBL" id="KAL2847068.1"/>
    </source>
</evidence>
<accession>A0ABR4K429</accession>
<feature type="domain" description="AtuA-like ferredoxin-fold" evidence="2">
    <location>
        <begin position="501"/>
        <end position="594"/>
    </location>
</feature>
<dbReference type="RefSeq" id="XP_070897515.1">
    <property type="nucleotide sequence ID" value="XM_071046072.1"/>
</dbReference>
<name>A0ABR4K429_9EURO</name>
<dbReference type="Proteomes" id="UP001610444">
    <property type="component" value="Unassembled WGS sequence"/>
</dbReference>
<dbReference type="Pfam" id="PF07287">
    <property type="entry name" value="AtuA"/>
    <property type="match status" value="1"/>
</dbReference>
<evidence type="ECO:0000313" key="4">
    <source>
        <dbReference type="Proteomes" id="UP001610444"/>
    </source>
</evidence>
<dbReference type="InterPro" id="IPR056362">
    <property type="entry name" value="AtuA-like_ferredoxin_dom"/>
</dbReference>
<dbReference type="InterPro" id="IPR010839">
    <property type="entry name" value="AtuA_N"/>
</dbReference>
<gene>
    <name evidence="3" type="ORF">BJX68DRAFT_268368</name>
</gene>
<keyword evidence="4" id="KW-1185">Reference proteome</keyword>
<comment type="caution">
    <text evidence="3">The sequence shown here is derived from an EMBL/GenBank/DDBJ whole genome shotgun (WGS) entry which is preliminary data.</text>
</comment>
<evidence type="ECO:0008006" key="5">
    <source>
        <dbReference type="Google" id="ProtNLM"/>
    </source>
</evidence>
<organism evidence="3 4">
    <name type="scientific">Aspergillus pseudodeflectus</name>
    <dbReference type="NCBI Taxonomy" id="176178"/>
    <lineage>
        <taxon>Eukaryota</taxon>
        <taxon>Fungi</taxon>
        <taxon>Dikarya</taxon>
        <taxon>Ascomycota</taxon>
        <taxon>Pezizomycotina</taxon>
        <taxon>Eurotiomycetes</taxon>
        <taxon>Eurotiomycetidae</taxon>
        <taxon>Eurotiales</taxon>
        <taxon>Aspergillaceae</taxon>
        <taxon>Aspergillus</taxon>
        <taxon>Aspergillus subgen. Nidulantes</taxon>
    </lineage>
</organism>
<reference evidence="3 4" key="1">
    <citation type="submission" date="2024-07" db="EMBL/GenBank/DDBJ databases">
        <title>Section-level genome sequencing and comparative genomics of Aspergillus sections Usti and Cavernicolus.</title>
        <authorList>
            <consortium name="Lawrence Berkeley National Laboratory"/>
            <person name="Nybo J.L."/>
            <person name="Vesth T.C."/>
            <person name="Theobald S."/>
            <person name="Frisvad J.C."/>
            <person name="Larsen T.O."/>
            <person name="Kjaerboelling I."/>
            <person name="Rothschild-Mancinelli K."/>
            <person name="Lyhne E.K."/>
            <person name="Kogle M.E."/>
            <person name="Barry K."/>
            <person name="Clum A."/>
            <person name="Na H."/>
            <person name="Ledsgaard L."/>
            <person name="Lin J."/>
            <person name="Lipzen A."/>
            <person name="Kuo A."/>
            <person name="Riley R."/>
            <person name="Mondo S."/>
            <person name="LaButti K."/>
            <person name="Haridas S."/>
            <person name="Pangalinan J."/>
            <person name="Salamov A.A."/>
            <person name="Simmons B.A."/>
            <person name="Magnuson J.K."/>
            <person name="Chen J."/>
            <person name="Drula E."/>
            <person name="Henrissat B."/>
            <person name="Wiebenga A."/>
            <person name="Lubbers R.J."/>
            <person name="Gomes A.C."/>
            <person name="Macurrencykelacurrency M.R."/>
            <person name="Stajich J."/>
            <person name="Grigoriev I.V."/>
            <person name="Mortensen U.H."/>
            <person name="De vries R.P."/>
            <person name="Baker S.E."/>
            <person name="Andersen M.R."/>
        </authorList>
    </citation>
    <scope>NUCLEOTIDE SEQUENCE [LARGE SCALE GENOMIC DNA]</scope>
    <source>
        <strain evidence="3 4">CBS 756.74</strain>
    </source>
</reference>
<dbReference type="PANTHER" id="PTHR47585:SF2">
    <property type="entry name" value="DUF1446 DOMAIN PROTEIN (AFU_ORTHOLOGUE AFUA_6G11420)"/>
    <property type="match status" value="1"/>
</dbReference>
<sequence>MATGTTTLDPKRSVRICGVSGSALDRRHGFKSATETEEHIDVIVYIKPLAMAKILNVTIADANEGEYGYESSFLSSIEPALPALSRKGIKVVVNAGASDPEALCTALAKLIRDQHLSLKTAWVSGDEAVDQLTKGDAALYSLDTHERLLALPEGTVYAQAYLGAAGIAQGLTQGADIIICGRVADASPVAGAAMWWHAWSREQHQQLASALVAGHLIECSTYVTGGNFSGFKSVPGLEDLAFPVAEISHDGGLLVTKLATMGGSVTTDTVTAQLLYEIQGPLYYNSDVTAKLDGISLEQEDRDRVRVLGVGALPPPPTTKVGLTGPTHYKAEVHWSIVGLDTVAKADLLKANIIASIGQDAISRFSLLHFDTYGVCPDNPESQNAATVTFRVFAQAPCREALLPAVFLEPILNVIMCSYPGATMQPAVISGVPQPYNEYKVALMAQENLEHTLHMDGHSVVMPPPPITQRYPAQQQSYDPEDPVDPATSFGETVQGPIGWIVHARSGDKGSNANVGFWARDAEEYTWLRSLLTIAKLRELLAKEYKEGTRIERVEFPGLRAVHFVLHDHLDRGVNSTSTYDLLGKNVAEFLRARHVLIPTRFLGKGRI</sequence>
<dbReference type="PANTHER" id="PTHR47585">
    <property type="match status" value="1"/>
</dbReference>
<feature type="domain" description="Acyclic terpene utilisation N-terminal" evidence="1">
    <location>
        <begin position="14"/>
        <end position="455"/>
    </location>
</feature>
<protein>
    <recommendedName>
        <fullName evidence="5">DUF1446-domain-containing protein</fullName>
    </recommendedName>
</protein>